<dbReference type="Gene3D" id="3.10.20.30">
    <property type="match status" value="1"/>
</dbReference>
<dbReference type="AlphaFoldDB" id="A0A4U5NVR1"/>
<dbReference type="Gene3D" id="3.30.980.10">
    <property type="entry name" value="Threonyl-trna Synthetase, Chain A, domain 2"/>
    <property type="match status" value="1"/>
</dbReference>
<reference evidence="1 2" key="1">
    <citation type="journal article" date="2015" name="Genome Biol.">
        <title>Comparative genomics of Steinernema reveals deeply conserved gene regulatory networks.</title>
        <authorList>
            <person name="Dillman A.R."/>
            <person name="Macchietto M."/>
            <person name="Porter C.F."/>
            <person name="Rogers A."/>
            <person name="Williams B."/>
            <person name="Antoshechkin I."/>
            <person name="Lee M.M."/>
            <person name="Goodwin Z."/>
            <person name="Lu X."/>
            <person name="Lewis E.E."/>
            <person name="Goodrich-Blair H."/>
            <person name="Stock S.P."/>
            <person name="Adams B.J."/>
            <person name="Sternberg P.W."/>
            <person name="Mortazavi A."/>
        </authorList>
    </citation>
    <scope>NUCLEOTIDE SEQUENCE [LARGE SCALE GENOMIC DNA]</scope>
    <source>
        <strain evidence="1 2">ALL</strain>
    </source>
</reference>
<dbReference type="OrthoDB" id="5870821at2759"/>
<dbReference type="EMBL" id="AZBU02000003">
    <property type="protein sequence ID" value="TKR87482.1"/>
    <property type="molecule type" value="Genomic_DNA"/>
</dbReference>
<comment type="caution">
    <text evidence="1">The sequence shown here is derived from an EMBL/GenBank/DDBJ whole genome shotgun (WGS) entry which is preliminary data.</text>
</comment>
<dbReference type="SUPFAM" id="SSF55186">
    <property type="entry name" value="ThrRS/AlaRS common domain"/>
    <property type="match status" value="1"/>
</dbReference>
<dbReference type="Proteomes" id="UP000298663">
    <property type="component" value="Unassembled WGS sequence"/>
</dbReference>
<evidence type="ECO:0008006" key="3">
    <source>
        <dbReference type="Google" id="ProtNLM"/>
    </source>
</evidence>
<gene>
    <name evidence="1" type="ORF">L596_011873</name>
</gene>
<proteinExistence type="predicted"/>
<name>A0A4U5NVR1_STECR</name>
<sequence>MLPAARLPIAASSAAGLRMLSCVGSSASARRRLQLFQEEKARQEAERCGTLEKIIVSTFVHDGEEDRKVDLLMNKNLSTGYDCARQISRHSVQNAALCLRNGTEIIGLQEILTEECEIDFLDFIKPRYENDVNKAYWRACSLILGSLVQSSFRGEVFPGMSVAPEIQRGSFAFDAQIKGLKKWEPTAKDLDLLSKRARSAFIEPQQKIEMLRVPLSIAEEMFGSERLSAEENLDTLDAGLAVFCVGDHVNISNGPVADNIELVGKFQVAGVEQIGDDSYRFKGVSLPRVQQSSSYVWNILVNAAAAGGTPETTQRTQEAQA</sequence>
<dbReference type="GO" id="GO:0000166">
    <property type="term" value="F:nucleotide binding"/>
    <property type="evidence" value="ECO:0007669"/>
    <property type="project" value="InterPro"/>
</dbReference>
<reference evidence="1 2" key="2">
    <citation type="journal article" date="2019" name="G3 (Bethesda)">
        <title>Hybrid Assembly of the Genome of the Entomopathogenic Nematode Steinernema carpocapsae Identifies the X-Chromosome.</title>
        <authorList>
            <person name="Serra L."/>
            <person name="Macchietto M."/>
            <person name="Macias-Munoz A."/>
            <person name="McGill C.J."/>
            <person name="Rodriguez I.M."/>
            <person name="Rodriguez B."/>
            <person name="Murad R."/>
            <person name="Mortazavi A."/>
        </authorList>
    </citation>
    <scope>NUCLEOTIDE SEQUENCE [LARGE SCALE GENOMIC DNA]</scope>
    <source>
        <strain evidence="1 2">ALL</strain>
    </source>
</reference>
<dbReference type="InterPro" id="IPR018163">
    <property type="entry name" value="Thr/Ala-tRNA-synth_IIc_edit"/>
</dbReference>
<keyword evidence="2" id="KW-1185">Reference proteome</keyword>
<evidence type="ECO:0000313" key="2">
    <source>
        <dbReference type="Proteomes" id="UP000298663"/>
    </source>
</evidence>
<evidence type="ECO:0000313" key="1">
    <source>
        <dbReference type="EMBL" id="TKR87482.1"/>
    </source>
</evidence>
<dbReference type="InterPro" id="IPR012675">
    <property type="entry name" value="Beta-grasp_dom_sf"/>
</dbReference>
<accession>A0A4U5NVR1</accession>
<dbReference type="STRING" id="34508.A0A4U5NVR1"/>
<organism evidence="1 2">
    <name type="scientific">Steinernema carpocapsae</name>
    <name type="common">Entomopathogenic nematode</name>
    <dbReference type="NCBI Taxonomy" id="34508"/>
    <lineage>
        <taxon>Eukaryota</taxon>
        <taxon>Metazoa</taxon>
        <taxon>Ecdysozoa</taxon>
        <taxon>Nematoda</taxon>
        <taxon>Chromadorea</taxon>
        <taxon>Rhabditida</taxon>
        <taxon>Tylenchina</taxon>
        <taxon>Panagrolaimomorpha</taxon>
        <taxon>Strongyloidoidea</taxon>
        <taxon>Steinernematidae</taxon>
        <taxon>Steinernema</taxon>
    </lineage>
</organism>
<protein>
    <recommendedName>
        <fullName evidence="3">TGS domain-containing protein</fullName>
    </recommendedName>
</protein>